<gene>
    <name evidence="2" type="ORF">Taro_009658</name>
</gene>
<evidence type="ECO:0000256" key="1">
    <source>
        <dbReference type="SAM" id="MobiDB-lite"/>
    </source>
</evidence>
<accession>A0A843TWX1</accession>
<feature type="region of interest" description="Disordered" evidence="1">
    <location>
        <begin position="190"/>
        <end position="224"/>
    </location>
</feature>
<evidence type="ECO:0000313" key="2">
    <source>
        <dbReference type="EMBL" id="MQL77252.1"/>
    </source>
</evidence>
<keyword evidence="3" id="KW-1185">Reference proteome</keyword>
<sequence length="224" mass="24382">MVRTREPGPTSTRTWSTAVEEHNTLQRRRSGWATSPWCRVHFQESIDNKLGAASSSSATEHVHEGLARSLPRRLAEKAAPRCQPPRPASTATAASPSLSPVRTQRRLCLLPSHAPNPHPPAPARASLPCGRRTSAAWHPASVSPSPAPRLSLYPTNHTSPARLPASTTRNALCPRTPAFRARLRVTSRCVGTPPPALFSRASSTQPRPSIQNEQANPFMKSREI</sequence>
<proteinExistence type="predicted"/>
<feature type="compositionally biased region" description="Polar residues" evidence="1">
    <location>
        <begin position="200"/>
        <end position="215"/>
    </location>
</feature>
<comment type="caution">
    <text evidence="2">The sequence shown here is derived from an EMBL/GenBank/DDBJ whole genome shotgun (WGS) entry which is preliminary data.</text>
</comment>
<dbReference type="AlphaFoldDB" id="A0A843TWX1"/>
<feature type="region of interest" description="Disordered" evidence="1">
    <location>
        <begin position="74"/>
        <end position="168"/>
    </location>
</feature>
<dbReference type="EMBL" id="NMUH01000340">
    <property type="protein sequence ID" value="MQL77252.1"/>
    <property type="molecule type" value="Genomic_DNA"/>
</dbReference>
<name>A0A843TWX1_COLES</name>
<feature type="compositionally biased region" description="Polar residues" evidence="1">
    <location>
        <begin position="153"/>
        <end position="168"/>
    </location>
</feature>
<protein>
    <submittedName>
        <fullName evidence="2">Uncharacterized protein</fullName>
    </submittedName>
</protein>
<organism evidence="2 3">
    <name type="scientific">Colocasia esculenta</name>
    <name type="common">Wild taro</name>
    <name type="synonym">Arum esculentum</name>
    <dbReference type="NCBI Taxonomy" id="4460"/>
    <lineage>
        <taxon>Eukaryota</taxon>
        <taxon>Viridiplantae</taxon>
        <taxon>Streptophyta</taxon>
        <taxon>Embryophyta</taxon>
        <taxon>Tracheophyta</taxon>
        <taxon>Spermatophyta</taxon>
        <taxon>Magnoliopsida</taxon>
        <taxon>Liliopsida</taxon>
        <taxon>Araceae</taxon>
        <taxon>Aroideae</taxon>
        <taxon>Colocasieae</taxon>
        <taxon>Colocasia</taxon>
    </lineage>
</organism>
<feature type="region of interest" description="Disordered" evidence="1">
    <location>
        <begin position="1"/>
        <end position="30"/>
    </location>
</feature>
<dbReference type="Proteomes" id="UP000652761">
    <property type="component" value="Unassembled WGS sequence"/>
</dbReference>
<evidence type="ECO:0000313" key="3">
    <source>
        <dbReference type="Proteomes" id="UP000652761"/>
    </source>
</evidence>
<reference evidence="2" key="1">
    <citation type="submission" date="2017-07" db="EMBL/GenBank/DDBJ databases">
        <title>Taro Niue Genome Assembly and Annotation.</title>
        <authorList>
            <person name="Atibalentja N."/>
            <person name="Keating K."/>
            <person name="Fields C.J."/>
        </authorList>
    </citation>
    <scope>NUCLEOTIDE SEQUENCE</scope>
    <source>
        <strain evidence="2">Niue_2</strain>
        <tissue evidence="2">Leaf</tissue>
    </source>
</reference>
<feature type="compositionally biased region" description="Low complexity" evidence="1">
    <location>
        <begin position="88"/>
        <end position="100"/>
    </location>
</feature>